<feature type="compositionally biased region" description="Polar residues" evidence="1">
    <location>
        <begin position="1144"/>
        <end position="1169"/>
    </location>
</feature>
<dbReference type="InterPro" id="IPR013784">
    <property type="entry name" value="Carb-bd-like_fold"/>
</dbReference>
<feature type="region of interest" description="Disordered" evidence="1">
    <location>
        <begin position="1131"/>
        <end position="1177"/>
    </location>
</feature>
<feature type="region of interest" description="Disordered" evidence="1">
    <location>
        <begin position="1679"/>
        <end position="1705"/>
    </location>
</feature>
<proteinExistence type="predicted"/>
<keyword evidence="2" id="KW-0812">Transmembrane</keyword>
<reference evidence="4" key="1">
    <citation type="submission" date="2016-10" db="EMBL/GenBank/DDBJ databases">
        <authorList>
            <person name="Varghese N."/>
            <person name="Submissions S."/>
        </authorList>
    </citation>
    <scope>NUCLEOTIDE SEQUENCE [LARGE SCALE GENOMIC DNA]</scope>
    <source>
        <strain evidence="4">IBRC-M 10043</strain>
    </source>
</reference>
<feature type="compositionally biased region" description="Polar residues" evidence="1">
    <location>
        <begin position="1679"/>
        <end position="1693"/>
    </location>
</feature>
<evidence type="ECO:0000256" key="1">
    <source>
        <dbReference type="SAM" id="MobiDB-lite"/>
    </source>
</evidence>
<accession>A0A1H8WAS0</accession>
<evidence type="ECO:0000313" key="4">
    <source>
        <dbReference type="Proteomes" id="UP000198775"/>
    </source>
</evidence>
<gene>
    <name evidence="3" type="ORF">SAMN05216388_10535</name>
</gene>
<keyword evidence="4" id="KW-1185">Reference proteome</keyword>
<name>A0A1H8WAS0_9EURY</name>
<feature type="compositionally biased region" description="Basic and acidic residues" evidence="1">
    <location>
        <begin position="283"/>
        <end position="295"/>
    </location>
</feature>
<dbReference type="Gene3D" id="2.60.40.10">
    <property type="entry name" value="Immunoglobulins"/>
    <property type="match status" value="1"/>
</dbReference>
<dbReference type="RefSeq" id="WP_092664655.1">
    <property type="nucleotide sequence ID" value="NZ_FOCX01000053.1"/>
</dbReference>
<dbReference type="Pfam" id="PF13620">
    <property type="entry name" value="CarboxypepD_reg"/>
    <property type="match status" value="1"/>
</dbReference>
<keyword evidence="2" id="KW-1133">Transmembrane helix</keyword>
<feature type="compositionally biased region" description="Acidic residues" evidence="1">
    <location>
        <begin position="324"/>
        <end position="336"/>
    </location>
</feature>
<dbReference type="InterPro" id="IPR013783">
    <property type="entry name" value="Ig-like_fold"/>
</dbReference>
<feature type="transmembrane region" description="Helical" evidence="2">
    <location>
        <begin position="108"/>
        <end position="128"/>
    </location>
</feature>
<dbReference type="SUPFAM" id="SSF50969">
    <property type="entry name" value="YVTN repeat-like/Quinoprotein amine dehydrogenase"/>
    <property type="match status" value="1"/>
</dbReference>
<feature type="compositionally biased region" description="Pro residues" evidence="1">
    <location>
        <begin position="303"/>
        <end position="315"/>
    </location>
</feature>
<feature type="region of interest" description="Disordered" evidence="1">
    <location>
        <begin position="283"/>
        <end position="377"/>
    </location>
</feature>
<dbReference type="GO" id="GO:0030246">
    <property type="term" value="F:carbohydrate binding"/>
    <property type="evidence" value="ECO:0007669"/>
    <property type="project" value="InterPro"/>
</dbReference>
<protein>
    <submittedName>
        <fullName evidence="3">Carboxypeptidase regulatory-like domain-containing protein</fullName>
    </submittedName>
</protein>
<dbReference type="EMBL" id="FOCX01000053">
    <property type="protein sequence ID" value="SEP24527.1"/>
    <property type="molecule type" value="Genomic_DNA"/>
</dbReference>
<dbReference type="GO" id="GO:0004180">
    <property type="term" value="F:carboxypeptidase activity"/>
    <property type="evidence" value="ECO:0007669"/>
    <property type="project" value="UniProtKB-KW"/>
</dbReference>
<keyword evidence="3" id="KW-0378">Hydrolase</keyword>
<dbReference type="OrthoDB" id="221478at2157"/>
<keyword evidence="3" id="KW-0121">Carboxypeptidase</keyword>
<sequence>MVSRSDIRCPNCGHPVEAHPERADNYSEPQNELLYATRCSSPRCKYHSSESGEPTRIPPQKIRNAISEATSEEQSGLAGLLSTTWTALSDEIGRLKDALRRIRTHRHLSIILFVVVALLLLTALFGFGPSAQADDDPSNQIVVVDTVDDWVVLRYNSEYLVVGGFDSYRWYLAENGEYYSSPSYYSNLDNARSAIAEWQEKHAADEDGYPKPVLATTTDPDATWTVEEVGSGYVVAGELNNTIRYLHPNGSHSETAYGYPRTKDAEHAILVWGAQLQQFGEKREEIDQTTPRDDPPVTTLPPVEDPPNPDQPDPQVPDSSPDSPTDDTPTDPDTESPPESATPPDGSETPDDDDPPDGTRTPIPIEQPDNGDIDLDDDDIIFGAATEESLPYRNTISGTIRRPNTAPLGNVEVRLMNSSGTRTTTTTSGGTYRFRNVSAGDYQLTAVPPVASGLAAPEPVGVTMNDQGVLEIRNRTKGAIYFTTASNTIANNDIGLRTRNSQPIRAIGTGSNISAPVSYNTSVNADNATVRLIPGYTAYRGTLNTTTANLPQTITTTGDTSARRAWVNLTGTPSVDPITVRGTYVEGQENPTVNIRGNRHPQNATIRLYGDVIETGNTISGIATDGDQRSVIINGTINPTGPGEDHPVIRFTGVKTTEGANYTIPDAASRSNTSVTIDGNFDAENVTATLTGQRTVGKNRTIIRTANQSSNETRVAILGNQEPVGNLSGEPVVRFTGLGGEDQQTYQYSNAAGTTPELVIKGDRQPTNGTLTLEGVTVEELMNTSGGPISNGTQNIVIRGNVAPRAANNTTAAPTIALTGVQNTTAISQQGTATDDSRPILSIPGNRKPLNSTLTLRGIRNETARTISNSTTSSQTYTITIEGNQPPIGPQNTSQPQITFTGGLTSQNKSYQYNVSTPHTQTVTVPGNYDPETNTITIRGVTTEDPTSITGTAANHTINPQISGNINSTGPDSHQEPTIILTGVENRTESTLSEINISSGNTLTRSTTGNLDPSEVSISIIGNETKTTESITNQQTTIGKSIPVSISGNLNPTNESLTVIGETETNTRNLSIQNAQSGETATIDIGGNLAPTGANSSSPVVTFTGNEIDNKQSIPGQQISNNERIDVQIGGNLPPTDASVTIKGETSQTDKSISRQNLKSSSTIDTNIGGNYAPSGPKNGEPAITFTGHEANNWKSTALDQGYESYGTHSLRITEVHSHPDGGVIAVGWRNWDGNWRDSENDEIIVKHINENGDLEWVYKQATYGRGNHKDAYISDEGEVYLAYSYNPIVTNPSGKWILEKINSNGQRVAKERHSGSKISNVDGEVRHDMEIAAYPDGQVVTFDKVYDSGKASLNFYDKNLDHKKRIPKTPYSELRLTDIAVNPDTRSVAVSLWGSSQYNSYSDVELYSKSGASITTLRPDGRAYDLAINDNGTIAAASSGTIDPYEKRKRGTVNIWKGSGADRVHKSKHINPNTRCAGSTDVSIEITNSGKIVASEFVPNSRHVSDFACDSLSTLTTTFDSDLNRINKFTQSNSINARGIASAHTAKGPVVFSRFDIGIDTNSPNRTTVKQYGTAVTKNPRVDIDNDGVYEVAAQGELSEGESITKKAPSLSPEDDTWTVKTDDYRTSVNAKWTARTATANPQLDIDSDGSSEVNHEGLLKESEQITRSIPLSQSDTSWQFDSSGANPSFSAKWTERTGTENPEIDLGNTGTIEINSDQILSDGEKITKEVPGLETSDDVWRIRTSGAPVDITGNWVERTATKNPRVDINGDGQPEVSHSGLLQEGETHQANPNLSLSDTSWTITGSGPSPRLSANWTARTGTENPRLDFGETGTVNVRKQAVLSESESVVLNSDDFTKDVSNIRFITDNGRGTVRIDYTRRNTTEAPSVRTSGNGGTDINIQGQLDPNKTVTRKIPTLGPKTSKIKINTRRGNVKYNISFKERTATENPQLTVNGNSGTTVGYNGILRDGETISRPLQGLVAGKNTITSSTNAGRVAYNFSVAARNATTNPKVDIGADGDVDSVIDQTVKPGESVTTRVGGLRSGSQPVRIMTDRGAANWTLSYESVLLPENISVTANSSTSPEAQYQGILLSNETSKQAFPVDPGANQLDWSLDRGAVNWTWEGTGRTHAENVTVTASNGSATAQASVSGILPANESAVRSLSGLGHGNSTLDVTAESGAVNYTLRYNATNITEDPVVDIDDTGVSNVEYDGLLPDGETRTYNVTYPTGTVPLITNTTAGEVNISGQYTQQNNTENPCITVADATQSTCSSSGQSVAGELEPNETAVVPLPDLDHGTNRLLAGTDRGAVQYEVIYRPVNHTEGGSATIGGTTTVASDEILGPGESRTYSLPSLAATNHDVEATAEASDFNLSLSLDEAFTTKSPEIDPDGDGQYETGVDGLVYPNETIEREVTQATLSTDELGFDMDRGPVEYAFSYINRNATITPAFSIDGKTVCEAEGQVEDSVACDVPRDVLDPGPNTLNLSTLGGTVDYELEYHATAVPENVTISLGNETLSYPEDFNRSGPLPLNQSNEIGMEFTDLGLGPTEFNVEGGTIDGIETHALVNLTYHNRTRYPRNPIVLVTESDGTRHVQPIPDSLLTGETLEEEIIFRLPRDWFSAGTNRVAVVTEDETVITAHLDGGALAARNTVFIGEGVEAPYHDKLTNTTAAEVQATG</sequence>
<organism evidence="3 4">
    <name type="scientific">Halorientalis persicus</name>
    <dbReference type="NCBI Taxonomy" id="1367881"/>
    <lineage>
        <taxon>Archaea</taxon>
        <taxon>Methanobacteriati</taxon>
        <taxon>Methanobacteriota</taxon>
        <taxon>Stenosarchaea group</taxon>
        <taxon>Halobacteria</taxon>
        <taxon>Halobacteriales</taxon>
        <taxon>Haloarculaceae</taxon>
        <taxon>Halorientalis</taxon>
    </lineage>
</organism>
<keyword evidence="2" id="KW-0472">Membrane</keyword>
<dbReference type="SUPFAM" id="SSF49452">
    <property type="entry name" value="Starch-binding domain-like"/>
    <property type="match status" value="1"/>
</dbReference>
<keyword evidence="3" id="KW-0645">Protease</keyword>
<evidence type="ECO:0000256" key="2">
    <source>
        <dbReference type="SAM" id="Phobius"/>
    </source>
</evidence>
<evidence type="ECO:0000313" key="3">
    <source>
        <dbReference type="EMBL" id="SEP24527.1"/>
    </source>
</evidence>
<dbReference type="InterPro" id="IPR011044">
    <property type="entry name" value="Quino_amine_DH_bsu"/>
</dbReference>
<dbReference type="Proteomes" id="UP000198775">
    <property type="component" value="Unassembled WGS sequence"/>
</dbReference>